<dbReference type="Proteomes" id="UP000289193">
    <property type="component" value="Unassembled WGS sequence"/>
</dbReference>
<evidence type="ECO:0000313" key="7">
    <source>
        <dbReference type="Proteomes" id="UP000289193"/>
    </source>
</evidence>
<evidence type="ECO:0000256" key="1">
    <source>
        <dbReference type="ARBA" id="ARBA00010062"/>
    </source>
</evidence>
<reference evidence="5 7" key="1">
    <citation type="submission" date="2017-10" db="EMBL/GenBank/DDBJ databases">
        <title>Genomics of the genus Arcobacter.</title>
        <authorList>
            <person name="Perez-Cataluna A."/>
            <person name="Figueras M.J."/>
        </authorList>
    </citation>
    <scope>NUCLEOTIDE SEQUENCE [LARGE SCALE GENOMIC DNA]</scope>
    <source>
        <strain evidence="5 7">CECT 7835</strain>
    </source>
</reference>
<keyword evidence="7" id="KW-1185">Reference proteome</keyword>
<comment type="similarity">
    <text evidence="1">Belongs to the leucine-binding protein family.</text>
</comment>
<evidence type="ECO:0000256" key="2">
    <source>
        <dbReference type="ARBA" id="ARBA00022729"/>
    </source>
</evidence>
<evidence type="ECO:0000313" key="6">
    <source>
        <dbReference type="Proteomes" id="UP000253850"/>
    </source>
</evidence>
<keyword evidence="2" id="KW-0732">Signal</keyword>
<evidence type="ECO:0000313" key="4">
    <source>
        <dbReference type="EMBL" id="AXH12057.1"/>
    </source>
</evidence>
<dbReference type="RefSeq" id="WP_114838902.1">
    <property type="nucleotide sequence ID" value="NZ_CP031217.1"/>
</dbReference>
<dbReference type="InterPro" id="IPR028081">
    <property type="entry name" value="Leu-bd"/>
</dbReference>
<dbReference type="SUPFAM" id="SSF53822">
    <property type="entry name" value="Periplasmic binding protein-like I"/>
    <property type="match status" value="1"/>
</dbReference>
<dbReference type="Pfam" id="PF13458">
    <property type="entry name" value="Peripla_BP_6"/>
    <property type="match status" value="1"/>
</dbReference>
<gene>
    <name evidence="4" type="ORF">ABIV_1053</name>
    <name evidence="5" type="ORF">CRV05_02030</name>
</gene>
<organism evidence="5 7">
    <name type="scientific">Halarcobacter bivalviorum</name>
    <dbReference type="NCBI Taxonomy" id="663364"/>
    <lineage>
        <taxon>Bacteria</taxon>
        <taxon>Pseudomonadati</taxon>
        <taxon>Campylobacterota</taxon>
        <taxon>Epsilonproteobacteria</taxon>
        <taxon>Campylobacterales</taxon>
        <taxon>Arcobacteraceae</taxon>
        <taxon>Halarcobacter</taxon>
    </lineage>
</organism>
<dbReference type="Gene3D" id="3.40.50.2300">
    <property type="match status" value="2"/>
</dbReference>
<dbReference type="AlphaFoldDB" id="A0AAX2ADG3"/>
<dbReference type="CDD" id="cd19978">
    <property type="entry name" value="PBP1_ABC_ligand_binding-like"/>
    <property type="match status" value="1"/>
</dbReference>
<evidence type="ECO:0000313" key="5">
    <source>
        <dbReference type="EMBL" id="RXK11168.1"/>
    </source>
</evidence>
<dbReference type="Proteomes" id="UP000253850">
    <property type="component" value="Chromosome"/>
</dbReference>
<dbReference type="EMBL" id="PDKM01000001">
    <property type="protein sequence ID" value="RXK11168.1"/>
    <property type="molecule type" value="Genomic_DNA"/>
</dbReference>
<protein>
    <submittedName>
        <fullName evidence="5">Amino acid-binding protein</fullName>
    </submittedName>
    <submittedName>
        <fullName evidence="4">Extracellular ligand-binding protein</fullName>
    </submittedName>
</protein>
<dbReference type="PANTHER" id="PTHR47235:SF1">
    <property type="entry name" value="BLR6548 PROTEIN"/>
    <property type="match status" value="1"/>
</dbReference>
<dbReference type="EMBL" id="CP031217">
    <property type="protein sequence ID" value="AXH12057.1"/>
    <property type="molecule type" value="Genomic_DNA"/>
</dbReference>
<dbReference type="KEGG" id="hbv:ABIV_1053"/>
<accession>A0AAX2ADG3</accession>
<name>A0AAX2ADG3_9BACT</name>
<proteinExistence type="inferred from homology"/>
<dbReference type="InterPro" id="IPR028082">
    <property type="entry name" value="Peripla_BP_I"/>
</dbReference>
<evidence type="ECO:0000259" key="3">
    <source>
        <dbReference type="Pfam" id="PF13458"/>
    </source>
</evidence>
<reference evidence="4 6" key="2">
    <citation type="submission" date="2018-07" db="EMBL/GenBank/DDBJ databases">
        <title>Complete genome of the Arcobacter bivalviorum type strain LMG 26154.</title>
        <authorList>
            <person name="Miller W.G."/>
            <person name="Yee E."/>
            <person name="Bono J.L."/>
        </authorList>
    </citation>
    <scope>NUCLEOTIDE SEQUENCE [LARGE SCALE GENOMIC DNA]</scope>
    <source>
        <strain evidence="4 6">LMG 26154</strain>
    </source>
</reference>
<dbReference type="PANTHER" id="PTHR47235">
    <property type="entry name" value="BLR6548 PROTEIN"/>
    <property type="match status" value="1"/>
</dbReference>
<feature type="domain" description="Leucine-binding protein" evidence="3">
    <location>
        <begin position="30"/>
        <end position="372"/>
    </location>
</feature>
<sequence>MIKYILIFILVFFLSYVKLNQNNFNEDTLYLGTSLPKTGIMKAMGHNVYVGANAYFSYANEVGLLPDGKNIKLLWYDDKYEPELTKENLIKLVEQNRLFALFGLVGTPTVKNILPELTKLEIPFIAPFTGASFLRNEKLSTFINFRSSYQEEIDKLVNYLNEKKGIKKFAVFYQNDTFGEEGYVSLIKSLRKKNLSIQGEGMYKRNTLSIRHAFLEIKSHNPEAIIMIGAYEANTHFIKKAKEDPNFKDVIFCNISFGDANEMVNELGEDTSNIIFSQVVPAYYDNTIRIVAEYRNIMKKYFPNEPLGFISLESFLAAKTTVEAIRKIEGNITQEKFLEAIKNLPSDILQGIKIEYKNKQLLNRVYLYEYENKNFKEIEYD</sequence>